<proteinExistence type="inferred from homology"/>
<dbReference type="InterPro" id="IPR018076">
    <property type="entry name" value="T2SS_GspF_dom"/>
</dbReference>
<evidence type="ECO:0000313" key="11">
    <source>
        <dbReference type="Proteomes" id="UP000176865"/>
    </source>
</evidence>
<protein>
    <recommendedName>
        <fullName evidence="9">Type II secretion system protein GspF domain-containing protein</fullName>
    </recommendedName>
</protein>
<accession>A0A1F5EM32</accession>
<dbReference type="FunFam" id="1.20.81.30:FF:000001">
    <property type="entry name" value="Type II secretion system protein F"/>
    <property type="match status" value="2"/>
</dbReference>
<dbReference type="PRINTS" id="PR00812">
    <property type="entry name" value="BCTERIALGSPF"/>
</dbReference>
<gene>
    <name evidence="10" type="ORF">A2996_01545</name>
</gene>
<evidence type="ECO:0000313" key="10">
    <source>
        <dbReference type="EMBL" id="OGD68455.1"/>
    </source>
</evidence>
<feature type="domain" description="Type II secretion system protein GspF" evidence="9">
    <location>
        <begin position="274"/>
        <end position="396"/>
    </location>
</feature>
<evidence type="ECO:0000256" key="5">
    <source>
        <dbReference type="ARBA" id="ARBA00022692"/>
    </source>
</evidence>
<evidence type="ECO:0000256" key="3">
    <source>
        <dbReference type="ARBA" id="ARBA00022475"/>
    </source>
</evidence>
<comment type="similarity">
    <text evidence="2">Belongs to the GSP F family.</text>
</comment>
<dbReference type="PANTHER" id="PTHR30012:SF0">
    <property type="entry name" value="TYPE II SECRETION SYSTEM PROTEIN F-RELATED"/>
    <property type="match status" value="1"/>
</dbReference>
<feature type="transmembrane region" description="Helical" evidence="8">
    <location>
        <begin position="169"/>
        <end position="192"/>
    </location>
</feature>
<evidence type="ECO:0000256" key="4">
    <source>
        <dbReference type="ARBA" id="ARBA00022519"/>
    </source>
</evidence>
<dbReference type="Gene3D" id="1.20.81.30">
    <property type="entry name" value="Type II secretion system (T2SS), domain F"/>
    <property type="match status" value="2"/>
</dbReference>
<name>A0A1F5EM32_9BACT</name>
<dbReference type="InterPro" id="IPR042094">
    <property type="entry name" value="T2SS_GspF_sf"/>
</dbReference>
<comment type="caution">
    <text evidence="10">The sequence shown here is derived from an EMBL/GenBank/DDBJ whole genome shotgun (WGS) entry which is preliminary data.</text>
</comment>
<keyword evidence="4" id="KW-0997">Cell inner membrane</keyword>
<keyword evidence="7 8" id="KW-0472">Membrane</keyword>
<evidence type="ECO:0000256" key="7">
    <source>
        <dbReference type="ARBA" id="ARBA00023136"/>
    </source>
</evidence>
<evidence type="ECO:0000256" key="1">
    <source>
        <dbReference type="ARBA" id="ARBA00004429"/>
    </source>
</evidence>
<keyword evidence="6 8" id="KW-1133">Transmembrane helix</keyword>
<evidence type="ECO:0000256" key="6">
    <source>
        <dbReference type="ARBA" id="ARBA00022989"/>
    </source>
</evidence>
<reference evidence="10 11" key="1">
    <citation type="journal article" date="2016" name="Nat. Commun.">
        <title>Thousands of microbial genomes shed light on interconnected biogeochemical processes in an aquifer system.</title>
        <authorList>
            <person name="Anantharaman K."/>
            <person name="Brown C.T."/>
            <person name="Hug L.A."/>
            <person name="Sharon I."/>
            <person name="Castelle C.J."/>
            <person name="Probst A.J."/>
            <person name="Thomas B.C."/>
            <person name="Singh A."/>
            <person name="Wilkins M.J."/>
            <person name="Karaoz U."/>
            <person name="Brodie E.L."/>
            <person name="Williams K.H."/>
            <person name="Hubbard S.S."/>
            <person name="Banfield J.F."/>
        </authorList>
    </citation>
    <scope>NUCLEOTIDE SEQUENCE [LARGE SCALE GENOMIC DNA]</scope>
</reference>
<feature type="transmembrane region" description="Helical" evidence="8">
    <location>
        <begin position="225"/>
        <end position="242"/>
    </location>
</feature>
<evidence type="ECO:0000256" key="2">
    <source>
        <dbReference type="ARBA" id="ARBA00005745"/>
    </source>
</evidence>
<evidence type="ECO:0000259" key="9">
    <source>
        <dbReference type="Pfam" id="PF00482"/>
    </source>
</evidence>
<dbReference type="Proteomes" id="UP000176865">
    <property type="component" value="Unassembled WGS sequence"/>
</dbReference>
<dbReference type="EMBL" id="MFAB01000026">
    <property type="protein sequence ID" value="OGD68455.1"/>
    <property type="molecule type" value="Genomic_DNA"/>
</dbReference>
<dbReference type="GO" id="GO:0005886">
    <property type="term" value="C:plasma membrane"/>
    <property type="evidence" value="ECO:0007669"/>
    <property type="project" value="UniProtKB-SubCell"/>
</dbReference>
<keyword evidence="5 8" id="KW-0812">Transmembrane</keyword>
<dbReference type="AlphaFoldDB" id="A0A1F5EM32"/>
<feature type="transmembrane region" description="Helical" evidence="8">
    <location>
        <begin position="377"/>
        <end position="401"/>
    </location>
</feature>
<dbReference type="InterPro" id="IPR003004">
    <property type="entry name" value="GspF/PilC"/>
</dbReference>
<feature type="domain" description="Type II secretion system protein GspF" evidence="9">
    <location>
        <begin position="70"/>
        <end position="193"/>
    </location>
</feature>
<keyword evidence="3" id="KW-1003">Cell membrane</keyword>
<dbReference type="Pfam" id="PF00482">
    <property type="entry name" value="T2SSF"/>
    <property type="match status" value="2"/>
</dbReference>
<evidence type="ECO:0000256" key="8">
    <source>
        <dbReference type="SAM" id="Phobius"/>
    </source>
</evidence>
<dbReference type="STRING" id="1797579.A2996_01545"/>
<comment type="subcellular location">
    <subcellularLocation>
        <location evidence="1">Cell inner membrane</location>
        <topology evidence="1">Multi-pass membrane protein</topology>
    </subcellularLocation>
</comment>
<organism evidence="10 11">
    <name type="scientific">Candidatus Campbellbacteria bacterium RIFCSPLOWO2_01_FULL_34_15</name>
    <dbReference type="NCBI Taxonomy" id="1797579"/>
    <lineage>
        <taxon>Bacteria</taxon>
        <taxon>Candidatus Campbelliibacteriota</taxon>
    </lineage>
</organism>
<dbReference type="PANTHER" id="PTHR30012">
    <property type="entry name" value="GENERAL SECRETION PATHWAY PROTEIN"/>
    <property type="match status" value="1"/>
</dbReference>
<sequence>MPDYNYKAIRETGESYKGVVFAKDEQDLAKKVRSQGGVVVDFEQQGKSIMFLLRKMSLISTVKAEDKIMFAKNLGAMIGAGLSISKALSTLEKQFKNRKFKNAIIDINEEIKKGNAINESLKKYPNIFSPLFIAMVRAGEESGKISDSLYIVSKQMENSNKLAKKVRGALIYPSIITFVMISVGVLMLVFIVPGLQETFADLNTELPMSTKIIIGASDFIRGNPLLFVLMGIIAIVGIVLGFKTERGRKLIDTLVLKIPFVSTIAVEVNSARTARTLSSLLSSGVDVLSSFDITKDVLQNSHYKKIMDQAKINIQKGDPLAELFTKNEKLYPPVVSAMIEVGEETGKLPDMLSSLADFYEEEVDQKTKNLSTIIEPILMVFIGGAVGFFAVSMITPMYSIMGNI</sequence>